<dbReference type="SUPFAM" id="SSF49417">
    <property type="entry name" value="p53-like transcription factors"/>
    <property type="match status" value="1"/>
</dbReference>
<feature type="compositionally biased region" description="Polar residues" evidence="9">
    <location>
        <begin position="967"/>
        <end position="978"/>
    </location>
</feature>
<dbReference type="GO" id="GO:0005789">
    <property type="term" value="C:endoplasmic reticulum membrane"/>
    <property type="evidence" value="ECO:0007669"/>
    <property type="project" value="TreeGrafter"/>
</dbReference>
<dbReference type="PROSITE" id="PS51688">
    <property type="entry name" value="ICA"/>
    <property type="match status" value="1"/>
</dbReference>
<dbReference type="GO" id="GO:0003700">
    <property type="term" value="F:DNA-binding transcription factor activity"/>
    <property type="evidence" value="ECO:0007669"/>
    <property type="project" value="UniProtKB-UniRule"/>
</dbReference>
<dbReference type="InterPro" id="IPR051577">
    <property type="entry name" value="MRF-like"/>
</dbReference>
<organism evidence="13 14">
    <name type="scientific">Daphnia galeata</name>
    <dbReference type="NCBI Taxonomy" id="27404"/>
    <lineage>
        <taxon>Eukaryota</taxon>
        <taxon>Metazoa</taxon>
        <taxon>Ecdysozoa</taxon>
        <taxon>Arthropoda</taxon>
        <taxon>Crustacea</taxon>
        <taxon>Branchiopoda</taxon>
        <taxon>Diplostraca</taxon>
        <taxon>Cladocera</taxon>
        <taxon>Anomopoda</taxon>
        <taxon>Daphniidae</taxon>
        <taxon>Daphnia</taxon>
    </lineage>
</organism>
<keyword evidence="6 10" id="KW-0472">Membrane</keyword>
<comment type="subcellular location">
    <subcellularLocation>
        <location evidence="1">Membrane</location>
        <topology evidence="1">Single-pass membrane protein</topology>
    </subcellularLocation>
</comment>
<dbReference type="InterPro" id="IPR036388">
    <property type="entry name" value="WH-like_DNA-bd_sf"/>
</dbReference>
<evidence type="ECO:0000313" key="14">
    <source>
        <dbReference type="Proteomes" id="UP000789390"/>
    </source>
</evidence>
<dbReference type="PANTHER" id="PTHR13029">
    <property type="match status" value="1"/>
</dbReference>
<dbReference type="InterPro" id="IPR008967">
    <property type="entry name" value="p53-like_TF_DNA-bd_sf"/>
</dbReference>
<evidence type="ECO:0000256" key="1">
    <source>
        <dbReference type="ARBA" id="ARBA00004167"/>
    </source>
</evidence>
<keyword evidence="14" id="KW-1185">Reference proteome</keyword>
<dbReference type="GO" id="GO:0045893">
    <property type="term" value="P:positive regulation of DNA-templated transcription"/>
    <property type="evidence" value="ECO:0007669"/>
    <property type="project" value="TreeGrafter"/>
</dbReference>
<evidence type="ECO:0000256" key="3">
    <source>
        <dbReference type="ARBA" id="ARBA00022692"/>
    </source>
</evidence>
<evidence type="ECO:0000256" key="5">
    <source>
        <dbReference type="ARBA" id="ARBA00023125"/>
    </source>
</evidence>
<feature type="transmembrane region" description="Helical" evidence="10">
    <location>
        <begin position="1151"/>
        <end position="1172"/>
    </location>
</feature>
<dbReference type="CDD" id="cd10144">
    <property type="entry name" value="Peptidase_S74_CIMCD"/>
    <property type="match status" value="1"/>
</dbReference>
<evidence type="ECO:0000313" key="13">
    <source>
        <dbReference type="EMBL" id="CAH0107996.1"/>
    </source>
</evidence>
<dbReference type="AlphaFoldDB" id="A0A8J2WI27"/>
<feature type="region of interest" description="Disordered" evidence="9">
    <location>
        <begin position="297"/>
        <end position="322"/>
    </location>
</feature>
<dbReference type="InterPro" id="IPR025719">
    <property type="entry name" value="MYRF_C2"/>
</dbReference>
<feature type="region of interest" description="Disordered" evidence="9">
    <location>
        <begin position="147"/>
        <end position="192"/>
    </location>
</feature>
<feature type="compositionally biased region" description="Polar residues" evidence="9">
    <location>
        <begin position="297"/>
        <end position="317"/>
    </location>
</feature>
<dbReference type="GO" id="GO:0005634">
    <property type="term" value="C:nucleus"/>
    <property type="evidence" value="ECO:0007669"/>
    <property type="project" value="TreeGrafter"/>
</dbReference>
<sequence>MDSLGHCDDTDIQAILAGRDEDFVGMENEALPDFAQLEHFINNENDEQNDYFADTLANQEASRHNESIVSPGVISSCDLVADSLDLIAAHRTIPNAARINTLANFTNQNHHQQPCRSRISETLRTRTLGRQYSAGVGASLPCGTYITQGISGMPDSPPDSASEPPYSPPETNRSCSSIGSSPLDDHGSSQRYASFSTDDYGSIFGVSLDLKSDSVNSRQHHQPHIDYGISNPGIPPNGLHGILSATVQSSTPSSTIGSSLPVSLNMRSCMNSNIAPTIYTIEDQSGDSPLINLTPPSIVTDGNSRGENDITPSSRPAQQKKRKLSVTECFPMAGNAISATTTSTRVKQEPQPTISGQGIALSPRQISATGSDEDYSYEFSADSSMFNDSYQCIRFQAFQQSSWHSLFDANFKELSLPNYRVDADKGFNFSNTDEAFVCQKKNHFQITCHVQQAGEPYYVKTTEGLKKVDSFYLHFFGAKAEAPTQIIRVEQSQSDRSKKPFHPVLLELQQDQVSKITVGRLHFNETTANNMRKKGKPNPDQRFFNLVVSLQAHCGDTTYCVIAHSSERIIVRASNPGMFENEVEQNWQRGTFSDSIFHAGRVGINTDRPDEALVIHGNLKITGHLVQPSDRRAKEGIEEADTKEQLRNVQALRVVHYKYTEEFAETAGLKEDERGDTGVIAQEVESIIPDAVRPAGNIVLPNGRQIENFLVVNKERIFMENVGAVKELCKVTDNLETRIDELERMNHKLAKLKRLDSIRSSASDSTASNLTLSVSRHRKHCKITPSEGNPICANRIIQATVIILVMIMALCLVAMATLYILEWQKRNTDILLAANNVQQANSEFHTVLNYTDPSLDYVYLPDSDQTSLVDNKNFKPPDVTTTLSTSNSTTISVISSSRSILLPTKQDSLASNLSSSSRFYTSLTSSKPDAVGRPDACLTTTSCQIYCCASNEFAITTSHIQTSTSTPRNDMQNGNSSFERALDTSGINEESSRSPVDDELGNNVEHYSNKEGKNHPFGGPSVLASGLTLREINRQFNLQKQRDKKTGRVSRLKRHLLIQNRELGFRGPTDGELTFGRTHIPSFKPTSTQATIWDGRVSYIRLVGSNFNITLGPSYCMPNSDEYIRCLNGDAVNYTYGIPLSKHMPDRSLTLQFHFVINAVSTFFFFMFYLVFTNAISFQPDQCTSPVRLGACPDGQRDPMGANSIQRGPTLNHMDSVARTFFIDVGRSSSVAYRFRFPALRGDTVDLCNKPNTSLGEKYVEYNLVFYRVCDD</sequence>
<proteinExistence type="inferred from homology"/>
<dbReference type="PANTHER" id="PTHR13029:SF18">
    <property type="entry name" value="MYELIN REGULATORY FACTOR HOMOLOG 1"/>
    <property type="match status" value="1"/>
</dbReference>
<dbReference type="Gene3D" id="1.10.10.10">
    <property type="entry name" value="Winged helix-like DNA-binding domain superfamily/Winged helix DNA-binding domain"/>
    <property type="match status" value="1"/>
</dbReference>
<dbReference type="FunFam" id="2.60.40.1390:FF:000004">
    <property type="entry name" value="Myelin regulatory factor"/>
    <property type="match status" value="1"/>
</dbReference>
<evidence type="ECO:0000256" key="2">
    <source>
        <dbReference type="ARBA" id="ARBA00008221"/>
    </source>
</evidence>
<feature type="DNA-binding region" description="NDT80" evidence="7">
    <location>
        <begin position="310"/>
        <end position="583"/>
    </location>
</feature>
<gene>
    <name evidence="13" type="ORF">DGAL_LOCUS11360</name>
</gene>
<keyword evidence="8" id="KW-0175">Coiled coil</keyword>
<feature type="region of interest" description="Disordered" evidence="9">
    <location>
        <begin position="962"/>
        <end position="1001"/>
    </location>
</feature>
<evidence type="ECO:0000259" key="12">
    <source>
        <dbReference type="PROSITE" id="PS51688"/>
    </source>
</evidence>
<dbReference type="GO" id="GO:0006357">
    <property type="term" value="P:regulation of transcription by RNA polymerase II"/>
    <property type="evidence" value="ECO:0007669"/>
    <property type="project" value="UniProtKB-ARBA"/>
</dbReference>
<feature type="transmembrane region" description="Helical" evidence="10">
    <location>
        <begin position="796"/>
        <end position="821"/>
    </location>
</feature>
<evidence type="ECO:0000256" key="4">
    <source>
        <dbReference type="ARBA" id="ARBA00022989"/>
    </source>
</evidence>
<keyword evidence="5 7" id="KW-0238">DNA-binding</keyword>
<dbReference type="Gene3D" id="2.60.40.1390">
    <property type="entry name" value="NDT80 DNA-binding domain"/>
    <property type="match status" value="1"/>
</dbReference>
<evidence type="ECO:0000256" key="10">
    <source>
        <dbReference type="SAM" id="Phobius"/>
    </source>
</evidence>
<dbReference type="InterPro" id="IPR026932">
    <property type="entry name" value="MYRF_ICA"/>
</dbReference>
<protein>
    <recommendedName>
        <fullName evidence="15">Myelin regulatory factor</fullName>
    </recommendedName>
</protein>
<comment type="similarity">
    <text evidence="2">Belongs to the MRF family.</text>
</comment>
<feature type="domain" description="NDT80" evidence="11">
    <location>
        <begin position="310"/>
        <end position="583"/>
    </location>
</feature>
<evidence type="ECO:0000256" key="8">
    <source>
        <dbReference type="SAM" id="Coils"/>
    </source>
</evidence>
<dbReference type="Pfam" id="PF13887">
    <property type="entry name" value="MYRF_ICA"/>
    <property type="match status" value="1"/>
</dbReference>
<dbReference type="InterPro" id="IPR030392">
    <property type="entry name" value="S74_ICA"/>
</dbReference>
<accession>A0A8J2WI27</accession>
<reference evidence="13" key="1">
    <citation type="submission" date="2021-11" db="EMBL/GenBank/DDBJ databases">
        <authorList>
            <person name="Schell T."/>
        </authorList>
    </citation>
    <scope>NUCLEOTIDE SEQUENCE</scope>
    <source>
        <strain evidence="13">M5</strain>
    </source>
</reference>
<dbReference type="PROSITE" id="PS51517">
    <property type="entry name" value="NDT80"/>
    <property type="match status" value="1"/>
</dbReference>
<feature type="coiled-coil region" evidence="8">
    <location>
        <begin position="725"/>
        <end position="755"/>
    </location>
</feature>
<evidence type="ECO:0000256" key="9">
    <source>
        <dbReference type="SAM" id="MobiDB-lite"/>
    </source>
</evidence>
<name>A0A8J2WI27_9CRUS</name>
<dbReference type="Pfam" id="PF05224">
    <property type="entry name" value="NDT80_PhoG"/>
    <property type="match status" value="1"/>
</dbReference>
<keyword evidence="4 10" id="KW-1133">Transmembrane helix</keyword>
<dbReference type="Pfam" id="PF13884">
    <property type="entry name" value="Peptidase_S74"/>
    <property type="match status" value="1"/>
</dbReference>
<feature type="domain" description="Peptidase S74" evidence="12">
    <location>
        <begin position="629"/>
        <end position="739"/>
    </location>
</feature>
<dbReference type="InterPro" id="IPR037141">
    <property type="entry name" value="NDT80_DNA-bd_dom_sf"/>
</dbReference>
<dbReference type="EMBL" id="CAKKLH010000281">
    <property type="protein sequence ID" value="CAH0107996.1"/>
    <property type="molecule type" value="Genomic_DNA"/>
</dbReference>
<evidence type="ECO:0000256" key="6">
    <source>
        <dbReference type="ARBA" id="ARBA00023136"/>
    </source>
</evidence>
<dbReference type="GO" id="GO:0016540">
    <property type="term" value="P:protein autoprocessing"/>
    <property type="evidence" value="ECO:0007669"/>
    <property type="project" value="InterPro"/>
</dbReference>
<feature type="compositionally biased region" description="Polar residues" evidence="9">
    <location>
        <begin position="171"/>
        <end position="180"/>
    </location>
</feature>
<evidence type="ECO:0008006" key="15">
    <source>
        <dbReference type="Google" id="ProtNLM"/>
    </source>
</evidence>
<dbReference type="Proteomes" id="UP000789390">
    <property type="component" value="Unassembled WGS sequence"/>
</dbReference>
<keyword evidence="3 10" id="KW-0812">Transmembrane</keyword>
<dbReference type="GO" id="GO:0043565">
    <property type="term" value="F:sequence-specific DNA binding"/>
    <property type="evidence" value="ECO:0007669"/>
    <property type="project" value="TreeGrafter"/>
</dbReference>
<comment type="caution">
    <text evidence="13">The sequence shown here is derived from an EMBL/GenBank/DDBJ whole genome shotgun (WGS) entry which is preliminary data.</text>
</comment>
<dbReference type="Pfam" id="PF13888">
    <property type="entry name" value="MRF_C2"/>
    <property type="match status" value="1"/>
</dbReference>
<evidence type="ECO:0000259" key="11">
    <source>
        <dbReference type="PROSITE" id="PS51517"/>
    </source>
</evidence>
<dbReference type="InterPro" id="IPR024061">
    <property type="entry name" value="NDT80_DNA-bd_dom"/>
</dbReference>
<evidence type="ECO:0000256" key="7">
    <source>
        <dbReference type="PROSITE-ProRule" id="PRU00850"/>
    </source>
</evidence>
<dbReference type="OrthoDB" id="27041at2759"/>